<name>A0A2R3QW42_ECTME</name>
<evidence type="ECO:0000256" key="1">
    <source>
        <dbReference type="ARBA" id="ARBA00004141"/>
    </source>
</evidence>
<dbReference type="AlphaFoldDB" id="A0A2R3QW42"/>
<keyword evidence="6" id="KW-1003">Cell membrane</keyword>
<keyword evidence="5 6" id="KW-0472">Membrane</keyword>
<dbReference type="PANTHER" id="PTHR43701:SF5">
    <property type="entry name" value="MEMBRANE TRANSPORTER PROTEIN-RELATED"/>
    <property type="match status" value="1"/>
</dbReference>
<comment type="subcellular location">
    <subcellularLocation>
        <location evidence="6">Cell membrane</location>
        <topology evidence="6">Multi-pass membrane protein</topology>
    </subcellularLocation>
    <subcellularLocation>
        <location evidence="1">Membrane</location>
        <topology evidence="1">Multi-pass membrane protein</topology>
    </subcellularLocation>
</comment>
<feature type="transmembrane region" description="Helical" evidence="6">
    <location>
        <begin position="228"/>
        <end position="246"/>
    </location>
</feature>
<evidence type="ECO:0000256" key="5">
    <source>
        <dbReference type="ARBA" id="ARBA00023136"/>
    </source>
</evidence>
<sequence>MTDPPTLLTCLLFLAIALLYACAGQAGASGYIAVMALLGYAPESIKPTALILNTLVSLVVSWRFVKDKHFDWPLFWPFALGALPLALLGGYLTLPQQWFEYLLGMLLLIAGGLSFLRKPSTEIQPQPPRRSVAYAWGALIGLMSGLTGVGGGVLITPLLLFFNWSGVRTAASVSALFILLNSVVALIGHWSATSFYLPEGIGVLAVMAVAGGLLGARLSSRVLTPSQIRLVLGVILIVAGLKLIAFA</sequence>
<dbReference type="Proteomes" id="UP000238327">
    <property type="component" value="Chromosome"/>
</dbReference>
<feature type="transmembrane region" description="Helical" evidence="6">
    <location>
        <begin position="170"/>
        <end position="188"/>
    </location>
</feature>
<evidence type="ECO:0000256" key="3">
    <source>
        <dbReference type="ARBA" id="ARBA00022692"/>
    </source>
</evidence>
<gene>
    <name evidence="7" type="ORF">C7A17_25640</name>
</gene>
<reference evidence="7 8" key="1">
    <citation type="submission" date="2018-03" db="EMBL/GenBank/DDBJ databases">
        <title>Complete genome sequence and methylome analysis of Pseudomonas mendocina NEB 698.</title>
        <authorList>
            <person name="Morgan R.D."/>
        </authorList>
    </citation>
    <scope>NUCLEOTIDE SEQUENCE [LARGE SCALE GENOMIC DNA]</scope>
    <source>
        <strain evidence="7 8">NEB698</strain>
    </source>
</reference>
<feature type="transmembrane region" description="Helical" evidence="6">
    <location>
        <begin position="98"/>
        <end position="116"/>
    </location>
</feature>
<dbReference type="Pfam" id="PF01925">
    <property type="entry name" value="TauE"/>
    <property type="match status" value="1"/>
</dbReference>
<dbReference type="InterPro" id="IPR051598">
    <property type="entry name" value="TSUP/Inactive_protease-like"/>
</dbReference>
<dbReference type="InterPro" id="IPR002781">
    <property type="entry name" value="TM_pro_TauE-like"/>
</dbReference>
<organism evidence="7 8">
    <name type="scientific">Ectopseudomonas mendocina</name>
    <name type="common">Pseudomonas mendocina</name>
    <dbReference type="NCBI Taxonomy" id="300"/>
    <lineage>
        <taxon>Bacteria</taxon>
        <taxon>Pseudomonadati</taxon>
        <taxon>Pseudomonadota</taxon>
        <taxon>Gammaproteobacteria</taxon>
        <taxon>Pseudomonadales</taxon>
        <taxon>Pseudomonadaceae</taxon>
        <taxon>Ectopseudomonas</taxon>
    </lineage>
</organism>
<comment type="similarity">
    <text evidence="2 6">Belongs to the 4-toluene sulfonate uptake permease (TSUP) (TC 2.A.102) family.</text>
</comment>
<dbReference type="RefSeq" id="WP_106742177.1">
    <property type="nucleotide sequence ID" value="NZ_CP027657.1"/>
</dbReference>
<evidence type="ECO:0000256" key="4">
    <source>
        <dbReference type="ARBA" id="ARBA00022989"/>
    </source>
</evidence>
<dbReference type="GO" id="GO:0005886">
    <property type="term" value="C:plasma membrane"/>
    <property type="evidence" value="ECO:0007669"/>
    <property type="project" value="UniProtKB-SubCell"/>
</dbReference>
<feature type="transmembrane region" description="Helical" evidence="6">
    <location>
        <begin position="44"/>
        <end position="62"/>
    </location>
</feature>
<feature type="transmembrane region" description="Helical" evidence="6">
    <location>
        <begin position="74"/>
        <end position="92"/>
    </location>
</feature>
<dbReference type="PANTHER" id="PTHR43701">
    <property type="entry name" value="MEMBRANE TRANSPORTER PROTEIN MJ0441-RELATED"/>
    <property type="match status" value="1"/>
</dbReference>
<dbReference type="EMBL" id="CP027657">
    <property type="protein sequence ID" value="AVO55987.1"/>
    <property type="molecule type" value="Genomic_DNA"/>
</dbReference>
<feature type="transmembrane region" description="Helical" evidence="6">
    <location>
        <begin position="195"/>
        <end position="216"/>
    </location>
</feature>
<evidence type="ECO:0000313" key="7">
    <source>
        <dbReference type="EMBL" id="AVO55987.1"/>
    </source>
</evidence>
<keyword evidence="4 6" id="KW-1133">Transmembrane helix</keyword>
<accession>A0A2R3QW42</accession>
<evidence type="ECO:0000256" key="2">
    <source>
        <dbReference type="ARBA" id="ARBA00009142"/>
    </source>
</evidence>
<proteinExistence type="inferred from homology"/>
<keyword evidence="3 6" id="KW-0812">Transmembrane</keyword>
<dbReference type="OrthoDB" id="560496at2"/>
<evidence type="ECO:0000313" key="8">
    <source>
        <dbReference type="Proteomes" id="UP000238327"/>
    </source>
</evidence>
<evidence type="ECO:0000256" key="6">
    <source>
        <dbReference type="RuleBase" id="RU363041"/>
    </source>
</evidence>
<protein>
    <recommendedName>
        <fullName evidence="6">Probable membrane transporter protein</fullName>
    </recommendedName>
</protein>
<feature type="transmembrane region" description="Helical" evidence="6">
    <location>
        <begin position="136"/>
        <end position="164"/>
    </location>
</feature>